<dbReference type="KEGG" id="bmeg:BG04_4839"/>
<accession>A0A0B6AC71</accession>
<evidence type="ECO:0000313" key="1">
    <source>
        <dbReference type="EMBL" id="AJI22515.1"/>
    </source>
</evidence>
<dbReference type="EMBL" id="CP009920">
    <property type="protein sequence ID" value="AJI22515.1"/>
    <property type="molecule type" value="Genomic_DNA"/>
</dbReference>
<dbReference type="AlphaFoldDB" id="A0A0B6AC71"/>
<reference evidence="1 2" key="1">
    <citation type="journal article" date="2015" name="Genome Announc.">
        <title>Complete genome sequences for 35 biothreat assay-relevant bacillus species.</title>
        <authorList>
            <person name="Johnson S.L."/>
            <person name="Daligault H.E."/>
            <person name="Davenport K.W."/>
            <person name="Jaissle J."/>
            <person name="Frey K.G."/>
            <person name="Ladner J.T."/>
            <person name="Broomall S.M."/>
            <person name="Bishop-Lilly K.A."/>
            <person name="Bruce D.C."/>
            <person name="Gibbons H.S."/>
            <person name="Coyne S.R."/>
            <person name="Lo C.C."/>
            <person name="Meincke L."/>
            <person name="Munk A.C."/>
            <person name="Koroleva G.I."/>
            <person name="Rosenzweig C.N."/>
            <person name="Palacios G.F."/>
            <person name="Redden C.L."/>
            <person name="Minogue T.D."/>
            <person name="Chain P.S."/>
        </authorList>
    </citation>
    <scope>NUCLEOTIDE SEQUENCE [LARGE SCALE GENOMIC DNA]</scope>
    <source>
        <strain evidence="2">ATCC 14581 / DSM 32 / JCM 2506 / NBRC 15308 / NCIMB 9376 / NCTC 10342 / NRRL B-14308 / VKM B-512</strain>
    </source>
</reference>
<evidence type="ECO:0000313" key="2">
    <source>
        <dbReference type="Proteomes" id="UP000031829"/>
    </source>
</evidence>
<name>A0A0B6AC71_PRIM2</name>
<dbReference type="HOGENOM" id="CLU_219961_0_0_9"/>
<proteinExistence type="predicted"/>
<organism evidence="1 2">
    <name type="scientific">Priestia megaterium (strain ATCC 14581 / DSM 32 / CCUG 1817 / JCM 2506 / NBRC 15308 / NCIMB 9376 / NCTC 10342 / NRRL B-14308 / VKM B-512 / Ford 19)</name>
    <name type="common">Bacillus megaterium</name>
    <dbReference type="NCBI Taxonomy" id="1348623"/>
    <lineage>
        <taxon>Bacteria</taxon>
        <taxon>Bacillati</taxon>
        <taxon>Bacillota</taxon>
        <taxon>Bacilli</taxon>
        <taxon>Bacillales</taxon>
        <taxon>Bacillaceae</taxon>
        <taxon>Priestia</taxon>
    </lineage>
</organism>
<protein>
    <submittedName>
        <fullName evidence="1">Uncharacterized protein</fullName>
    </submittedName>
</protein>
<dbReference type="Proteomes" id="UP000031829">
    <property type="component" value="Chromosome"/>
</dbReference>
<gene>
    <name evidence="1" type="ORF">BG04_4839</name>
</gene>
<sequence>MNITIYYGNHEDKTIHTMDCHVDIDLDDEDMVALTEAR</sequence>